<dbReference type="Proteomes" id="UP000530660">
    <property type="component" value="Unassembled WGS sequence"/>
</dbReference>
<dbReference type="InterPro" id="IPR058058">
    <property type="entry name" value="CBU_0592-like"/>
</dbReference>
<protein>
    <recommendedName>
        <fullName evidence="3">CBU-0592-like domain-containing protein</fullName>
    </recommendedName>
</protein>
<keyword evidence="5" id="KW-1185">Reference proteome</keyword>
<feature type="transmembrane region" description="Helical" evidence="2">
    <location>
        <begin position="41"/>
        <end position="62"/>
    </location>
</feature>
<dbReference type="AlphaFoldDB" id="A0A7J7IRX2"/>
<evidence type="ECO:0000256" key="1">
    <source>
        <dbReference type="SAM" id="MobiDB-lite"/>
    </source>
</evidence>
<accession>A0A7J7IRX2</accession>
<evidence type="ECO:0000313" key="4">
    <source>
        <dbReference type="EMBL" id="KAF6005459.1"/>
    </source>
</evidence>
<gene>
    <name evidence="4" type="ORF">F1559_005057</name>
</gene>
<feature type="transmembrane region" description="Helical" evidence="2">
    <location>
        <begin position="12"/>
        <end position="29"/>
    </location>
</feature>
<name>A0A7J7IRX2_9RHOD</name>
<keyword evidence="2" id="KW-0812">Transmembrane</keyword>
<proteinExistence type="predicted"/>
<evidence type="ECO:0000256" key="2">
    <source>
        <dbReference type="SAM" id="Phobius"/>
    </source>
</evidence>
<evidence type="ECO:0000259" key="3">
    <source>
        <dbReference type="Pfam" id="PF26604"/>
    </source>
</evidence>
<feature type="region of interest" description="Disordered" evidence="1">
    <location>
        <begin position="92"/>
        <end position="143"/>
    </location>
</feature>
<evidence type="ECO:0000313" key="5">
    <source>
        <dbReference type="Proteomes" id="UP000530660"/>
    </source>
</evidence>
<feature type="transmembrane region" description="Helical" evidence="2">
    <location>
        <begin position="68"/>
        <end position="86"/>
    </location>
</feature>
<dbReference type="Pfam" id="PF26604">
    <property type="entry name" value="CBU_0592"/>
    <property type="match status" value="1"/>
</dbReference>
<comment type="caution">
    <text evidence="4">The sequence shown here is derived from an EMBL/GenBank/DDBJ whole genome shotgun (WGS) entry which is preliminary data.</text>
</comment>
<keyword evidence="2" id="KW-1133">Transmembrane helix</keyword>
<keyword evidence="2" id="KW-0472">Membrane</keyword>
<sequence length="143" mass="15920">MFSTESPAPTAIGAVGVALMLLAFVLNLFRVWRLERWPDTFLYSLANFLGGALATASAAMIFYWPFVVYEGIWCFFSGVNCVRLGLRWQRGRSQNAPQRGFKDESSECASSPANASVEEEQPTSPKELTKEERFADTTNHVSV</sequence>
<reference evidence="4 5" key="1">
    <citation type="journal article" date="2020" name="J. Phycol.">
        <title>Comparative genome analysis reveals Cyanidiococcus gen. nov., a new extremophilic red algal genus sister to Cyanidioschyzon (Cyanidioschyzonaceae, Rhodophyta).</title>
        <authorList>
            <person name="Liu S.-L."/>
            <person name="Chiang Y.-R."/>
            <person name="Yoon H.S."/>
            <person name="Fu H.-Y."/>
        </authorList>
    </citation>
    <scope>NUCLEOTIDE SEQUENCE [LARGE SCALE GENOMIC DNA]</scope>
    <source>
        <strain evidence="4 5">THAL066</strain>
    </source>
</reference>
<dbReference type="NCBIfam" id="NF047864">
    <property type="entry name" value="CBU_0592_membra"/>
    <property type="match status" value="1"/>
</dbReference>
<feature type="domain" description="CBU-0592-like" evidence="3">
    <location>
        <begin position="10"/>
        <end position="84"/>
    </location>
</feature>
<dbReference type="EMBL" id="VWRR01000001">
    <property type="protein sequence ID" value="KAF6005459.1"/>
    <property type="molecule type" value="Genomic_DNA"/>
</dbReference>
<organism evidence="4 5">
    <name type="scientific">Cyanidiococcus yangmingshanensis</name>
    <dbReference type="NCBI Taxonomy" id="2690220"/>
    <lineage>
        <taxon>Eukaryota</taxon>
        <taxon>Rhodophyta</taxon>
        <taxon>Bangiophyceae</taxon>
        <taxon>Cyanidiales</taxon>
        <taxon>Cyanidiaceae</taxon>
        <taxon>Cyanidiococcus</taxon>
    </lineage>
</organism>